<sequence>MSAELPHIPLLYVVLFLYYEPLAAFGGAMLCHFDAPQFLKTMDATAVYAPDSQVIFNQLAATYLLFAFNEGVVLRITKDLKIWKVMLLGIVLCDFVHLYASWCVMGTAVFLRPWIWRPEDWLAVGTIWAPLFVRLAFLAEVGIKRVEGKERVS</sequence>
<proteinExistence type="predicted"/>
<dbReference type="OrthoDB" id="5313995at2759"/>
<dbReference type="EMBL" id="MU002047">
    <property type="protein sequence ID" value="KAF2790925.1"/>
    <property type="molecule type" value="Genomic_DNA"/>
</dbReference>
<evidence type="ECO:0000313" key="3">
    <source>
        <dbReference type="EMBL" id="KAF2790925.1"/>
    </source>
</evidence>
<name>A0A6A6X470_9PLEO</name>
<feature type="transmembrane region" description="Helical" evidence="1">
    <location>
        <begin position="55"/>
        <end position="74"/>
    </location>
</feature>
<evidence type="ECO:0000259" key="2">
    <source>
        <dbReference type="Pfam" id="PF24803"/>
    </source>
</evidence>
<organism evidence="3 4">
    <name type="scientific">Melanomma pulvis-pyrius CBS 109.77</name>
    <dbReference type="NCBI Taxonomy" id="1314802"/>
    <lineage>
        <taxon>Eukaryota</taxon>
        <taxon>Fungi</taxon>
        <taxon>Dikarya</taxon>
        <taxon>Ascomycota</taxon>
        <taxon>Pezizomycotina</taxon>
        <taxon>Dothideomycetes</taxon>
        <taxon>Pleosporomycetidae</taxon>
        <taxon>Pleosporales</taxon>
        <taxon>Melanommataceae</taxon>
        <taxon>Melanomma</taxon>
    </lineage>
</organism>
<dbReference type="Proteomes" id="UP000799757">
    <property type="component" value="Unassembled WGS sequence"/>
</dbReference>
<keyword evidence="4" id="KW-1185">Reference proteome</keyword>
<keyword evidence="1" id="KW-1133">Transmembrane helix</keyword>
<dbReference type="Pfam" id="PF24803">
    <property type="entry name" value="DUF7704"/>
    <property type="match status" value="1"/>
</dbReference>
<feature type="transmembrane region" description="Helical" evidence="1">
    <location>
        <begin position="121"/>
        <end position="143"/>
    </location>
</feature>
<accession>A0A6A6X470</accession>
<dbReference type="PANTHER" id="PTHR37019:SF1">
    <property type="entry name" value="EXPERA DOMAIN-CONTAINING PROTEIN"/>
    <property type="match status" value="1"/>
</dbReference>
<feature type="transmembrane region" description="Helical" evidence="1">
    <location>
        <begin position="12"/>
        <end position="35"/>
    </location>
</feature>
<evidence type="ECO:0000256" key="1">
    <source>
        <dbReference type="SAM" id="Phobius"/>
    </source>
</evidence>
<dbReference type="PANTHER" id="PTHR37019">
    <property type="entry name" value="CHROMOSOME 1, WHOLE GENOME SHOTGUN SEQUENCE"/>
    <property type="match status" value="1"/>
</dbReference>
<protein>
    <recommendedName>
        <fullName evidence="2">DUF7704 domain-containing protein</fullName>
    </recommendedName>
</protein>
<dbReference type="AlphaFoldDB" id="A0A6A6X470"/>
<dbReference type="InterPro" id="IPR056121">
    <property type="entry name" value="DUF7704"/>
</dbReference>
<keyword evidence="1" id="KW-0472">Membrane</keyword>
<evidence type="ECO:0000313" key="4">
    <source>
        <dbReference type="Proteomes" id="UP000799757"/>
    </source>
</evidence>
<gene>
    <name evidence="3" type="ORF">K505DRAFT_327247</name>
</gene>
<keyword evidence="1" id="KW-0812">Transmembrane</keyword>
<reference evidence="3" key="1">
    <citation type="journal article" date="2020" name="Stud. Mycol.">
        <title>101 Dothideomycetes genomes: a test case for predicting lifestyles and emergence of pathogens.</title>
        <authorList>
            <person name="Haridas S."/>
            <person name="Albert R."/>
            <person name="Binder M."/>
            <person name="Bloem J."/>
            <person name="Labutti K."/>
            <person name="Salamov A."/>
            <person name="Andreopoulos B."/>
            <person name="Baker S."/>
            <person name="Barry K."/>
            <person name="Bills G."/>
            <person name="Bluhm B."/>
            <person name="Cannon C."/>
            <person name="Castanera R."/>
            <person name="Culley D."/>
            <person name="Daum C."/>
            <person name="Ezra D."/>
            <person name="Gonzalez J."/>
            <person name="Henrissat B."/>
            <person name="Kuo A."/>
            <person name="Liang C."/>
            <person name="Lipzen A."/>
            <person name="Lutzoni F."/>
            <person name="Magnuson J."/>
            <person name="Mondo S."/>
            <person name="Nolan M."/>
            <person name="Ohm R."/>
            <person name="Pangilinan J."/>
            <person name="Park H.-J."/>
            <person name="Ramirez L."/>
            <person name="Alfaro M."/>
            <person name="Sun H."/>
            <person name="Tritt A."/>
            <person name="Yoshinaga Y."/>
            <person name="Zwiers L.-H."/>
            <person name="Turgeon B."/>
            <person name="Goodwin S."/>
            <person name="Spatafora J."/>
            <person name="Crous P."/>
            <person name="Grigoriev I."/>
        </authorList>
    </citation>
    <scope>NUCLEOTIDE SEQUENCE</scope>
    <source>
        <strain evidence="3">CBS 109.77</strain>
    </source>
</reference>
<feature type="transmembrane region" description="Helical" evidence="1">
    <location>
        <begin position="86"/>
        <end position="115"/>
    </location>
</feature>
<feature type="domain" description="DUF7704" evidence="2">
    <location>
        <begin position="7"/>
        <end position="141"/>
    </location>
</feature>